<reference evidence="5 6" key="1">
    <citation type="submission" date="2024-04" db="EMBL/GenBank/DDBJ databases">
        <authorList>
            <person name="Abashina T."/>
            <person name="Shaikin A."/>
        </authorList>
    </citation>
    <scope>NUCLEOTIDE SEQUENCE [LARGE SCALE GENOMIC DNA]</scope>
    <source>
        <strain evidence="5 6">AAFK</strain>
    </source>
</reference>
<dbReference type="Gene3D" id="2.40.50.100">
    <property type="match status" value="1"/>
</dbReference>
<dbReference type="NCBIfam" id="TIGR00527">
    <property type="entry name" value="gcvH"/>
    <property type="match status" value="1"/>
</dbReference>
<feature type="modified residue" description="N6-lipoyllysine" evidence="3">
    <location>
        <position position="65"/>
    </location>
</feature>
<sequence>MSNIPNDRRYTETHEWVQPMGEGVFRVGISDHAQDLLGDLVYVEAPQVGKQLNAKQDAAVVESVKAASDVYAPIAGEITAGNEALAGAPETINQDAYGEGWIFEIKASNPADYDNLLDAGAYQNLIESE</sequence>
<proteinExistence type="inferred from homology"/>
<dbReference type="PROSITE" id="PS50968">
    <property type="entry name" value="BIOTINYL_LIPOYL"/>
    <property type="match status" value="1"/>
</dbReference>
<protein>
    <recommendedName>
        <fullName evidence="3">Glycine cleavage system H protein</fullName>
    </recommendedName>
</protein>
<dbReference type="InterPro" id="IPR002930">
    <property type="entry name" value="GCV_H"/>
</dbReference>
<comment type="function">
    <text evidence="3">The glycine cleavage system catalyzes the degradation of glycine. The H protein shuttles the methylamine group of glycine from the P protein to the T protein.</text>
</comment>
<keyword evidence="6" id="KW-1185">Reference proteome</keyword>
<name>A0ABU9D691_9PROT</name>
<dbReference type="SUPFAM" id="SSF51230">
    <property type="entry name" value="Single hybrid motif"/>
    <property type="match status" value="1"/>
</dbReference>
<gene>
    <name evidence="3 5" type="primary">gcvH</name>
    <name evidence="5" type="ORF">WOB96_04775</name>
</gene>
<dbReference type="EMBL" id="JBBPCO010000003">
    <property type="protein sequence ID" value="MEK8089072.1"/>
    <property type="molecule type" value="Genomic_DNA"/>
</dbReference>
<dbReference type="InterPro" id="IPR017453">
    <property type="entry name" value="GCV_H_sub"/>
</dbReference>
<dbReference type="InterPro" id="IPR033753">
    <property type="entry name" value="GCV_H/Fam206"/>
</dbReference>
<comment type="cofactor">
    <cofactor evidence="3">
        <name>(R)-lipoate</name>
        <dbReference type="ChEBI" id="CHEBI:83088"/>
    </cofactor>
    <text evidence="3">Binds 1 lipoyl cofactor covalently.</text>
</comment>
<dbReference type="CDD" id="cd06848">
    <property type="entry name" value="GCS_H"/>
    <property type="match status" value="1"/>
</dbReference>
<dbReference type="PANTHER" id="PTHR11715">
    <property type="entry name" value="GLYCINE CLEAVAGE SYSTEM H PROTEIN"/>
    <property type="match status" value="1"/>
</dbReference>
<evidence type="ECO:0000259" key="4">
    <source>
        <dbReference type="PROSITE" id="PS50968"/>
    </source>
</evidence>
<evidence type="ECO:0000256" key="2">
    <source>
        <dbReference type="ARBA" id="ARBA00022823"/>
    </source>
</evidence>
<feature type="domain" description="Lipoyl-binding" evidence="4">
    <location>
        <begin position="24"/>
        <end position="106"/>
    </location>
</feature>
<evidence type="ECO:0000256" key="3">
    <source>
        <dbReference type="HAMAP-Rule" id="MF_00272"/>
    </source>
</evidence>
<evidence type="ECO:0000313" key="6">
    <source>
        <dbReference type="Proteomes" id="UP001446205"/>
    </source>
</evidence>
<dbReference type="PANTHER" id="PTHR11715:SF3">
    <property type="entry name" value="GLYCINE CLEAVAGE SYSTEM H PROTEIN-RELATED"/>
    <property type="match status" value="1"/>
</dbReference>
<evidence type="ECO:0000313" key="5">
    <source>
        <dbReference type="EMBL" id="MEK8089072.1"/>
    </source>
</evidence>
<accession>A0ABU9D691</accession>
<dbReference type="NCBIfam" id="NF002270">
    <property type="entry name" value="PRK01202.1"/>
    <property type="match status" value="1"/>
</dbReference>
<dbReference type="InterPro" id="IPR000089">
    <property type="entry name" value="Biotin_lipoyl"/>
</dbReference>
<dbReference type="RefSeq" id="WP_341370138.1">
    <property type="nucleotide sequence ID" value="NZ_JBBPCO010000003.1"/>
</dbReference>
<comment type="similarity">
    <text evidence="1 3">Belongs to the GcvH family.</text>
</comment>
<dbReference type="PROSITE" id="PS00189">
    <property type="entry name" value="LIPOYL"/>
    <property type="match status" value="1"/>
</dbReference>
<comment type="subunit">
    <text evidence="3">The glycine cleavage system is composed of four proteins: P, T, L and H.</text>
</comment>
<dbReference type="HAMAP" id="MF_00272">
    <property type="entry name" value="GcvH"/>
    <property type="match status" value="1"/>
</dbReference>
<dbReference type="InterPro" id="IPR003016">
    <property type="entry name" value="2-oxoA_DH_lipoyl-BS"/>
</dbReference>
<organism evidence="5 6">
    <name type="scientific">Thermithiobacillus plumbiphilus</name>
    <dbReference type="NCBI Taxonomy" id="1729899"/>
    <lineage>
        <taxon>Bacteria</taxon>
        <taxon>Pseudomonadati</taxon>
        <taxon>Pseudomonadota</taxon>
        <taxon>Acidithiobacillia</taxon>
        <taxon>Acidithiobacillales</taxon>
        <taxon>Thermithiobacillaceae</taxon>
        <taxon>Thermithiobacillus</taxon>
    </lineage>
</organism>
<keyword evidence="2 3" id="KW-0450">Lipoyl</keyword>
<dbReference type="InterPro" id="IPR011053">
    <property type="entry name" value="Single_hybrid_motif"/>
</dbReference>
<dbReference type="Proteomes" id="UP001446205">
    <property type="component" value="Unassembled WGS sequence"/>
</dbReference>
<dbReference type="Pfam" id="PF01597">
    <property type="entry name" value="GCV_H"/>
    <property type="match status" value="1"/>
</dbReference>
<comment type="caution">
    <text evidence="5">The sequence shown here is derived from an EMBL/GenBank/DDBJ whole genome shotgun (WGS) entry which is preliminary data.</text>
</comment>
<evidence type="ECO:0000256" key="1">
    <source>
        <dbReference type="ARBA" id="ARBA00009249"/>
    </source>
</evidence>